<dbReference type="GO" id="GO:0005886">
    <property type="term" value="C:plasma membrane"/>
    <property type="evidence" value="ECO:0007669"/>
    <property type="project" value="UniProtKB-SubCell"/>
</dbReference>
<evidence type="ECO:0000256" key="2">
    <source>
        <dbReference type="ARBA" id="ARBA00022475"/>
    </source>
</evidence>
<name>A0A1W1CLL2_9ZZZZ</name>
<keyword evidence="5 6" id="KW-0472">Membrane</keyword>
<keyword evidence="3 6" id="KW-0812">Transmembrane</keyword>
<keyword evidence="2" id="KW-1003">Cell membrane</keyword>
<sequence length="169" mass="18839">MCIRDLYKEFTRLSEYTKSAGLLLLRLILAYTFFAPAMLKWNDIGAIAQWFEYMGIPFPMLNAYMAAGTEMAGVVLLTLGLLTRFISIPLLVIMFVAIVTVHGQNGFAFVNEAVSFTDAYVNGVRVSGTMIQLQNGYELVLYYTLMLFVLVGSGAGKFSLDRLIFGEKN</sequence>
<feature type="transmembrane region" description="Helical" evidence="6">
    <location>
        <begin position="61"/>
        <end position="83"/>
    </location>
</feature>
<evidence type="ECO:0000256" key="3">
    <source>
        <dbReference type="ARBA" id="ARBA00022692"/>
    </source>
</evidence>
<evidence type="ECO:0000256" key="5">
    <source>
        <dbReference type="ARBA" id="ARBA00023136"/>
    </source>
</evidence>
<evidence type="ECO:0000256" key="6">
    <source>
        <dbReference type="SAM" id="Phobius"/>
    </source>
</evidence>
<evidence type="ECO:0000256" key="1">
    <source>
        <dbReference type="ARBA" id="ARBA00004651"/>
    </source>
</evidence>
<feature type="transmembrane region" description="Helical" evidence="6">
    <location>
        <begin position="90"/>
        <end position="110"/>
    </location>
</feature>
<organism evidence="7">
    <name type="scientific">hydrothermal vent metagenome</name>
    <dbReference type="NCBI Taxonomy" id="652676"/>
    <lineage>
        <taxon>unclassified sequences</taxon>
        <taxon>metagenomes</taxon>
        <taxon>ecological metagenomes</taxon>
    </lineage>
</organism>
<keyword evidence="4 6" id="KW-1133">Transmembrane helix</keyword>
<dbReference type="PANTHER" id="PTHR33452:SF7">
    <property type="entry name" value="DOXX FAMILY PROTEIN"/>
    <property type="match status" value="1"/>
</dbReference>
<protein>
    <recommendedName>
        <fullName evidence="8">DoxX family protein</fullName>
    </recommendedName>
</protein>
<dbReference type="AlphaFoldDB" id="A0A1W1CLL2"/>
<dbReference type="PANTHER" id="PTHR33452">
    <property type="entry name" value="OXIDOREDUCTASE CATD-RELATED"/>
    <property type="match status" value="1"/>
</dbReference>
<proteinExistence type="predicted"/>
<reference evidence="7" key="1">
    <citation type="submission" date="2016-10" db="EMBL/GenBank/DDBJ databases">
        <authorList>
            <person name="de Groot N.N."/>
        </authorList>
    </citation>
    <scope>NUCLEOTIDE SEQUENCE</scope>
</reference>
<feature type="transmembrane region" description="Helical" evidence="6">
    <location>
        <begin position="21"/>
        <end position="41"/>
    </location>
</feature>
<gene>
    <name evidence="7" type="ORF">MNB_SM-4-1222</name>
</gene>
<comment type="subcellular location">
    <subcellularLocation>
        <location evidence="1">Cell membrane</location>
        <topology evidence="1">Multi-pass membrane protein</topology>
    </subcellularLocation>
</comment>
<evidence type="ECO:0000313" key="7">
    <source>
        <dbReference type="EMBL" id="SFV66625.1"/>
    </source>
</evidence>
<accession>A0A1W1CLL2</accession>
<dbReference type="EMBL" id="FPHF01000092">
    <property type="protein sequence ID" value="SFV66625.1"/>
    <property type="molecule type" value="Genomic_DNA"/>
</dbReference>
<feature type="transmembrane region" description="Helical" evidence="6">
    <location>
        <begin position="140"/>
        <end position="160"/>
    </location>
</feature>
<evidence type="ECO:0008006" key="8">
    <source>
        <dbReference type="Google" id="ProtNLM"/>
    </source>
</evidence>
<dbReference type="Pfam" id="PF07681">
    <property type="entry name" value="DoxX"/>
    <property type="match status" value="1"/>
</dbReference>
<evidence type="ECO:0000256" key="4">
    <source>
        <dbReference type="ARBA" id="ARBA00022989"/>
    </source>
</evidence>
<dbReference type="InterPro" id="IPR032808">
    <property type="entry name" value="DoxX"/>
</dbReference>
<dbReference type="InterPro" id="IPR051907">
    <property type="entry name" value="DoxX-like_oxidoreductase"/>
</dbReference>